<feature type="region of interest" description="Disordered" evidence="2">
    <location>
        <begin position="441"/>
        <end position="461"/>
    </location>
</feature>
<dbReference type="OrthoDB" id="500534at2"/>
<dbReference type="PANTHER" id="PTHR43143">
    <property type="entry name" value="METALLOPHOSPHOESTERASE, CALCINEURIN SUPERFAMILY"/>
    <property type="match status" value="1"/>
</dbReference>
<proteinExistence type="predicted"/>
<dbReference type="AlphaFoldDB" id="A0A1U7J2W5"/>
<gene>
    <name evidence="3" type="ORF">NIES30_15965</name>
</gene>
<comment type="caution">
    <text evidence="3">The sequence shown here is derived from an EMBL/GenBank/DDBJ whole genome shotgun (WGS) entry which is preliminary data.</text>
</comment>
<keyword evidence="4" id="KW-1185">Reference proteome</keyword>
<dbReference type="Proteomes" id="UP000185557">
    <property type="component" value="Unassembled WGS sequence"/>
</dbReference>
<dbReference type="InterPro" id="IPR051918">
    <property type="entry name" value="STPP_CPPED1"/>
</dbReference>
<evidence type="ECO:0000313" key="4">
    <source>
        <dbReference type="Proteomes" id="UP000185557"/>
    </source>
</evidence>
<dbReference type="SUPFAM" id="SSF56300">
    <property type="entry name" value="Metallo-dependent phosphatases"/>
    <property type="match status" value="1"/>
</dbReference>
<protein>
    <submittedName>
        <fullName evidence="3">Metallophosphoesterase</fullName>
    </submittedName>
</protein>
<reference evidence="3 4" key="1">
    <citation type="submission" date="2016-11" db="EMBL/GenBank/DDBJ databases">
        <title>Draft Genome Sequences of Nine Cyanobacterial Strains from Diverse Habitats.</title>
        <authorList>
            <person name="Zhu T."/>
            <person name="Hou S."/>
            <person name="Lu X."/>
            <person name="Hess W.R."/>
        </authorList>
    </citation>
    <scope>NUCLEOTIDE SEQUENCE [LARGE SCALE GENOMIC DNA]</scope>
    <source>
        <strain evidence="3 4">NIES-30</strain>
    </source>
</reference>
<dbReference type="InterPro" id="IPR029052">
    <property type="entry name" value="Metallo-depent_PP-like"/>
</dbReference>
<dbReference type="STRING" id="549789.NIES30_15965"/>
<evidence type="ECO:0000313" key="3">
    <source>
        <dbReference type="EMBL" id="OKH46593.1"/>
    </source>
</evidence>
<dbReference type="PANTHER" id="PTHR43143:SF1">
    <property type="entry name" value="SERINE_THREONINE-PROTEIN PHOSPHATASE CPPED1"/>
    <property type="match status" value="1"/>
</dbReference>
<organism evidence="3 4">
    <name type="scientific">Phormidium tenue NIES-30</name>
    <dbReference type="NCBI Taxonomy" id="549789"/>
    <lineage>
        <taxon>Bacteria</taxon>
        <taxon>Bacillati</taxon>
        <taxon>Cyanobacteriota</taxon>
        <taxon>Cyanophyceae</taxon>
        <taxon>Oscillatoriophycideae</taxon>
        <taxon>Oscillatoriales</taxon>
        <taxon>Oscillatoriaceae</taxon>
        <taxon>Phormidium</taxon>
    </lineage>
</organism>
<keyword evidence="1" id="KW-0175">Coiled coil</keyword>
<dbReference type="EMBL" id="MRCG01000012">
    <property type="protein sequence ID" value="OKH46593.1"/>
    <property type="molecule type" value="Genomic_DNA"/>
</dbReference>
<dbReference type="Gene3D" id="3.60.21.10">
    <property type="match status" value="1"/>
</dbReference>
<accession>A0A1U7J2W5</accession>
<feature type="coiled-coil region" evidence="1">
    <location>
        <begin position="256"/>
        <end position="324"/>
    </location>
</feature>
<name>A0A1U7J2W5_9CYAN</name>
<sequence>MSSKLVTEPSIETKIERMQQRVRWQHRQIVERGIDQTSLVIDEPGAADDGFSFLVVGDSGTGRHRSSSPQRQVAEQLLKHIDSARFTLHTGDVVYLVGSRDQYRSNFIKPYQEWLVGGDDYRHIAYDRMVFRHPILPVLGNHDYYDLIPLVGLLSGISGPLRYALRSYLDLDVSWRGSHKGDAYAKAFLDYLKVVPEAELGMHLDAHYSSKLDDARALTYRPGEFTRLPNRYYTFRYGGIDFFALDSNTFNQPLPIANGEAGRQELQQQCQRLEVKKADLLRQAGMKVFTPSDEDEQEEITERIEAIDEQINDITKQLNSSRLQTVDTAQLYWLRDRLIASWQNPEVRGRVLFFHHPPYVTEATKWDQGQTLAVRHHLRQVLDAVVAEVADISQDRPLVDLVLNGHAHCLDYVRTGDTGHGDANIPWVICGGSGYSLRRQRREGPELIEDDSSSPHPVAKSHLYLGRTGSRSHLKRPYSGLRVDVAAGTPPKLTITPLVAEKYDGDWTGYEMEGFEV</sequence>
<dbReference type="RefSeq" id="WP_073609424.1">
    <property type="nucleotide sequence ID" value="NZ_MRCG01000012.1"/>
</dbReference>
<evidence type="ECO:0000256" key="2">
    <source>
        <dbReference type="SAM" id="MobiDB-lite"/>
    </source>
</evidence>
<evidence type="ECO:0000256" key="1">
    <source>
        <dbReference type="SAM" id="Coils"/>
    </source>
</evidence>